<reference evidence="1 2" key="1">
    <citation type="journal article" date="2023" name="Science">
        <title>Complex scaffold remodeling in plant triterpene biosynthesis.</title>
        <authorList>
            <person name="De La Pena R."/>
            <person name="Hodgson H."/>
            <person name="Liu J.C."/>
            <person name="Stephenson M.J."/>
            <person name="Martin A.C."/>
            <person name="Owen C."/>
            <person name="Harkess A."/>
            <person name="Leebens-Mack J."/>
            <person name="Jimenez L.E."/>
            <person name="Osbourn A."/>
            <person name="Sattely E.S."/>
        </authorList>
    </citation>
    <scope>NUCLEOTIDE SEQUENCE [LARGE SCALE GENOMIC DNA]</scope>
    <source>
        <strain evidence="2">cv. JPN11</strain>
        <tissue evidence="1">Leaf</tissue>
    </source>
</reference>
<dbReference type="Proteomes" id="UP001164539">
    <property type="component" value="Chromosome 6"/>
</dbReference>
<evidence type="ECO:0000313" key="1">
    <source>
        <dbReference type="EMBL" id="KAJ4716341.1"/>
    </source>
</evidence>
<comment type="caution">
    <text evidence="1">The sequence shown here is derived from an EMBL/GenBank/DDBJ whole genome shotgun (WGS) entry which is preliminary data.</text>
</comment>
<accession>A0ACC1XYX5</accession>
<protein>
    <submittedName>
        <fullName evidence="1">Alpha/beta hydrolase-3</fullName>
    </submittedName>
</protein>
<evidence type="ECO:0000313" key="2">
    <source>
        <dbReference type="Proteomes" id="UP001164539"/>
    </source>
</evidence>
<gene>
    <name evidence="1" type="ORF">OWV82_011372</name>
</gene>
<proteinExistence type="predicted"/>
<dbReference type="EMBL" id="CM051399">
    <property type="protein sequence ID" value="KAJ4716341.1"/>
    <property type="molecule type" value="Genomic_DNA"/>
</dbReference>
<keyword evidence="2" id="KW-1185">Reference proteome</keyword>
<organism evidence="1 2">
    <name type="scientific">Melia azedarach</name>
    <name type="common">Chinaberry tree</name>
    <dbReference type="NCBI Taxonomy" id="155640"/>
    <lineage>
        <taxon>Eukaryota</taxon>
        <taxon>Viridiplantae</taxon>
        <taxon>Streptophyta</taxon>
        <taxon>Embryophyta</taxon>
        <taxon>Tracheophyta</taxon>
        <taxon>Spermatophyta</taxon>
        <taxon>Magnoliopsida</taxon>
        <taxon>eudicotyledons</taxon>
        <taxon>Gunneridae</taxon>
        <taxon>Pentapetalae</taxon>
        <taxon>rosids</taxon>
        <taxon>malvids</taxon>
        <taxon>Sapindales</taxon>
        <taxon>Meliaceae</taxon>
        <taxon>Melia</taxon>
    </lineage>
</organism>
<keyword evidence="1" id="KW-0378">Hydrolase</keyword>
<sequence>MASTNPASEIAQDFSPMVKIYKDGRVERLKGTDVVPPSFDPKTNVESKDSLYSPENGLSVRLYIPRNTNQNQKLPLLVYFHGGGFCIESAFSPVYHNYLNALVSEANIVAVSVDYRLAPENPLPCAYDDSWDALKWVASHVNGEGPEDWLKFHADFQRVFFAGDSAGANLAHHMAIRHGREILNGVKVVGIILAHPYFWGKEPVGTEVTDVLKRGYIEELWRFTCPSTTGCDDPLINPAVGSNLESLGCSRVMVFVAEQDLLRARGWFYYEKLKESGWKGDVEIIETEGEQHVFHLFNPNCENAVAMLKRFASFFNQDKA</sequence>
<name>A0ACC1XYX5_MELAZ</name>